<proteinExistence type="predicted"/>
<dbReference type="SUPFAM" id="SSF69796">
    <property type="entry name" value="Thymidylate synthase-complementing protein Thy1"/>
    <property type="match status" value="2"/>
</dbReference>
<dbReference type="Gene3D" id="3.30.1360.170">
    <property type="match status" value="1"/>
</dbReference>
<dbReference type="InterPro" id="IPR036098">
    <property type="entry name" value="Thymidylate_synthase_ThyX_sf"/>
</dbReference>
<dbReference type="GO" id="GO:0050660">
    <property type="term" value="F:flavin adenine dinucleotide binding"/>
    <property type="evidence" value="ECO:0007669"/>
    <property type="project" value="InterPro"/>
</dbReference>
<dbReference type="GO" id="GO:0004799">
    <property type="term" value="F:thymidylate synthase activity"/>
    <property type="evidence" value="ECO:0007669"/>
    <property type="project" value="TreeGrafter"/>
</dbReference>
<dbReference type="GO" id="GO:0050797">
    <property type="term" value="F:thymidylate synthase (FAD) activity"/>
    <property type="evidence" value="ECO:0007669"/>
    <property type="project" value="InterPro"/>
</dbReference>
<dbReference type="InterPro" id="IPR003669">
    <property type="entry name" value="Thymidylate_synthase_ThyX"/>
</dbReference>
<dbReference type="EMBL" id="LCFA01000012">
    <property type="protein sequence ID" value="KKS82183.1"/>
    <property type="molecule type" value="Genomic_DNA"/>
</dbReference>
<reference evidence="1 2" key="1">
    <citation type="journal article" date="2015" name="Nature">
        <title>rRNA introns, odd ribosomes, and small enigmatic genomes across a large radiation of phyla.</title>
        <authorList>
            <person name="Brown C.T."/>
            <person name="Hug L.A."/>
            <person name="Thomas B.C."/>
            <person name="Sharon I."/>
            <person name="Castelle C.J."/>
            <person name="Singh A."/>
            <person name="Wilkins M.J."/>
            <person name="Williams K.H."/>
            <person name="Banfield J.F."/>
        </authorList>
    </citation>
    <scope>NUCLEOTIDE SEQUENCE [LARGE SCALE GENOMIC DNA]</scope>
</reference>
<dbReference type="Proteomes" id="UP000034810">
    <property type="component" value="Unassembled WGS sequence"/>
</dbReference>
<dbReference type="PANTHER" id="PTHR34934:SF1">
    <property type="entry name" value="FLAVIN-DEPENDENT THYMIDYLATE SYNTHASE"/>
    <property type="match status" value="1"/>
</dbReference>
<evidence type="ECO:0000313" key="2">
    <source>
        <dbReference type="Proteomes" id="UP000034810"/>
    </source>
</evidence>
<sequence length="433" mass="50553">MENKNFKVFVFDEFSPQDNAMLQALYSRSSKSVMEHVEKVRQTGSGKFMETYYVGYGHASIADCGSTTIFIEGASILADKAIQDWYLYSGQETSTRYIDMSKQPVIDSLDTEESREIIERWMDFYTNSQEKMNTYIKSLYPRKENEEEKIYEKAVKARVFDIMRGFLPAGITTQLSWHTNLRQAYDKLSTTIYHPLEEVRNIAQQILSQLKEKYPSSFSQRVISEQEKYRKEMMEKHNYYFDKDCPNFSFSTTINNSELEKYKDIISNRPEKTLLPYFLGGLGQVSLNFLLDFGSFRDVQRHRSAVSRMPLLTTKLGFHNWYLEQLPDDLKKEAQDLIKTQTEAIEKLKTSDEIRQYYIAMGFLVPCRFTFYLPGAVYTSELRSGHLVHPTLRAVALKMIDTLKNNFPLLVLHPDLEPSEWDVKRGTQDITQK</sequence>
<gene>
    <name evidence="1" type="ORF">UV58_C0012G0029</name>
</gene>
<name>A0A0G1F5M5_9BACT</name>
<evidence type="ECO:0000313" key="1">
    <source>
        <dbReference type="EMBL" id="KKS82183.1"/>
    </source>
</evidence>
<dbReference type="Pfam" id="PF02511">
    <property type="entry name" value="Thy1"/>
    <property type="match status" value="1"/>
</dbReference>
<dbReference type="GO" id="GO:0006231">
    <property type="term" value="P:dTMP biosynthetic process"/>
    <property type="evidence" value="ECO:0007669"/>
    <property type="project" value="InterPro"/>
</dbReference>
<comment type="caution">
    <text evidence="1">The sequence shown here is derived from an EMBL/GenBank/DDBJ whole genome shotgun (WGS) entry which is preliminary data.</text>
</comment>
<dbReference type="PANTHER" id="PTHR34934">
    <property type="entry name" value="FLAVIN-DEPENDENT THYMIDYLATE SYNTHASE"/>
    <property type="match status" value="1"/>
</dbReference>
<protein>
    <submittedName>
        <fullName evidence="1">Alternative thymidylate synthase-like protein</fullName>
    </submittedName>
</protein>
<accession>A0A0G1F5M5</accession>
<dbReference type="PROSITE" id="PS51331">
    <property type="entry name" value="THYX"/>
    <property type="match status" value="1"/>
</dbReference>
<dbReference type="GO" id="GO:0070402">
    <property type="term" value="F:NADPH binding"/>
    <property type="evidence" value="ECO:0007669"/>
    <property type="project" value="TreeGrafter"/>
</dbReference>
<dbReference type="AlphaFoldDB" id="A0A0G1F5M5"/>
<organism evidence="1 2">
    <name type="scientific">Candidatus Wolfebacteria bacterium GW2011_GWC1_43_10</name>
    <dbReference type="NCBI Taxonomy" id="1619011"/>
    <lineage>
        <taxon>Bacteria</taxon>
        <taxon>Candidatus Wolfeibacteriota</taxon>
    </lineage>
</organism>